<dbReference type="PRINTS" id="PR00368">
    <property type="entry name" value="FADPNR"/>
</dbReference>
<dbReference type="PANTHER" id="PTHR43539:SF23">
    <property type="entry name" value="FAD-DEPENDENT OXIDOREDUCTASE DOMAIN-CONTAINING PROTEIN 2"/>
    <property type="match status" value="1"/>
</dbReference>
<organism evidence="2 3">
    <name type="scientific">Micromonospora rifamycinica</name>
    <dbReference type="NCBI Taxonomy" id="291594"/>
    <lineage>
        <taxon>Bacteria</taxon>
        <taxon>Bacillati</taxon>
        <taxon>Actinomycetota</taxon>
        <taxon>Actinomycetes</taxon>
        <taxon>Micromonosporales</taxon>
        <taxon>Micromonosporaceae</taxon>
        <taxon>Micromonospora</taxon>
    </lineage>
</organism>
<evidence type="ECO:0000313" key="2">
    <source>
        <dbReference type="EMBL" id="SCG38652.1"/>
    </source>
</evidence>
<dbReference type="AlphaFoldDB" id="A0A109IM14"/>
<dbReference type="Proteomes" id="UP000198226">
    <property type="component" value="Chromosome I"/>
</dbReference>
<name>A0A109IM14_9ACTN</name>
<dbReference type="GO" id="GO:0050660">
    <property type="term" value="F:flavin adenine dinucleotide binding"/>
    <property type="evidence" value="ECO:0007669"/>
    <property type="project" value="TreeGrafter"/>
</dbReference>
<dbReference type="GO" id="GO:0036503">
    <property type="term" value="P:ERAD pathway"/>
    <property type="evidence" value="ECO:0007669"/>
    <property type="project" value="TreeGrafter"/>
</dbReference>
<dbReference type="Pfam" id="PF13738">
    <property type="entry name" value="Pyr_redox_3"/>
    <property type="match status" value="1"/>
</dbReference>
<evidence type="ECO:0000313" key="3">
    <source>
        <dbReference type="Proteomes" id="UP000198226"/>
    </source>
</evidence>
<dbReference type="PRINTS" id="PR00411">
    <property type="entry name" value="PNDRDTASEI"/>
</dbReference>
<dbReference type="InterPro" id="IPR036188">
    <property type="entry name" value="FAD/NAD-bd_sf"/>
</dbReference>
<accession>A0A109IM14</accession>
<dbReference type="SUPFAM" id="SSF51905">
    <property type="entry name" value="FAD/NAD(P)-binding domain"/>
    <property type="match status" value="2"/>
</dbReference>
<evidence type="ECO:0000256" key="1">
    <source>
        <dbReference type="ARBA" id="ARBA00023002"/>
    </source>
</evidence>
<dbReference type="InterPro" id="IPR050982">
    <property type="entry name" value="Auxin_biosynth/cation_transpt"/>
</dbReference>
<dbReference type="EMBL" id="LT607752">
    <property type="protein sequence ID" value="SCG38652.1"/>
    <property type="molecule type" value="Genomic_DNA"/>
</dbReference>
<dbReference type="GO" id="GO:0004497">
    <property type="term" value="F:monooxygenase activity"/>
    <property type="evidence" value="ECO:0007669"/>
    <property type="project" value="TreeGrafter"/>
</dbReference>
<sequence length="510" mass="56776">MVDTAHTYVIVGAGPAGLQLSYHLQQQGADYVTFERGAEPGGFFRRFPRHRRLNSTNTVHTASADPETRLRWDGNSLLNDSPDLLFANFSRDYQPSADDLVCYLAEFQRVHQLRVRYGTTVERITREDDGFSVRTDRGGVRARCLVVATGWGRPFVPDIPGIEHATGYEEMEVDPDRYAGRRVLILGKGNAAFETASALLGSAATVHLASRRPVRLAWQTGHPGDVRGRHGAILDSHRSGTPHTVLDGTVDRIRPVDGGFRVRVTHAGGGSAELDYHVVLRCTGFRMDTTVFDAGCRPELVDDGRIPALRPDWQSSNVDDLYFAGTVAQARDLRHASSPFIDGFRYNLRTLTRILRERYDDVPMPVATTPGEPASLAKLMLDRVNGSSALWTQFEYLGDVLVRDGATGDFRHYEDLPEDYALARFADAAHCYTLTLRWGRDDHGDAPAVDRPPAPGRVTAALHPVLRRYRHGQLLAEQHLPEDLSAEWRRPDRHVQPLVEFLMAELNGGS</sequence>
<dbReference type="PANTHER" id="PTHR43539">
    <property type="entry name" value="FLAVIN-BINDING MONOOXYGENASE-LIKE PROTEIN (AFU_ORTHOLOGUE AFUA_4G09220)"/>
    <property type="match status" value="1"/>
</dbReference>
<gene>
    <name evidence="2" type="ORF">GA0070623_0464</name>
</gene>
<keyword evidence="3" id="KW-1185">Reference proteome</keyword>
<dbReference type="RefSeq" id="WP_067305701.1">
    <property type="nucleotide sequence ID" value="NZ_LRMV01000034.1"/>
</dbReference>
<dbReference type="OrthoDB" id="178899at2"/>
<proteinExistence type="predicted"/>
<keyword evidence="1" id="KW-0560">Oxidoreductase</keyword>
<protein>
    <submittedName>
        <fullName evidence="2">Pyridine nucleotide-disulphide oxidoreductase</fullName>
    </submittedName>
</protein>
<reference evidence="3" key="1">
    <citation type="submission" date="2016-06" db="EMBL/GenBank/DDBJ databases">
        <authorList>
            <person name="Varghese N."/>
            <person name="Submissions Spin"/>
        </authorList>
    </citation>
    <scope>NUCLEOTIDE SEQUENCE [LARGE SCALE GENOMIC DNA]</scope>
    <source>
        <strain evidence="3">DSM 44983</strain>
    </source>
</reference>
<dbReference type="Gene3D" id="3.50.50.60">
    <property type="entry name" value="FAD/NAD(P)-binding domain"/>
    <property type="match status" value="2"/>
</dbReference>